<comment type="caution">
    <text evidence="2">The sequence shown here is derived from an EMBL/GenBank/DDBJ whole genome shotgun (WGS) entry which is preliminary data.</text>
</comment>
<dbReference type="Proteomes" id="UP000214646">
    <property type="component" value="Unassembled WGS sequence"/>
</dbReference>
<evidence type="ECO:0000313" key="2">
    <source>
        <dbReference type="EMBL" id="OWK45809.1"/>
    </source>
</evidence>
<protein>
    <submittedName>
        <fullName evidence="2">Uncharacterized protein</fullName>
    </submittedName>
</protein>
<feature type="compositionally biased region" description="Basic and acidic residues" evidence="1">
    <location>
        <begin position="118"/>
        <end position="134"/>
    </location>
</feature>
<reference evidence="3" key="1">
    <citation type="submission" date="2017-06" db="EMBL/GenBank/DDBJ databases">
        <title>Genome analysis of Fimbriiglobus ruber SP5, the first member of the order Planctomycetales with confirmed chitinolytic capability.</title>
        <authorList>
            <person name="Ravin N.V."/>
            <person name="Rakitin A.L."/>
            <person name="Ivanova A.A."/>
            <person name="Beletsky A.V."/>
            <person name="Kulichevskaya I.S."/>
            <person name="Mardanov A.V."/>
            <person name="Dedysh S.N."/>
        </authorList>
    </citation>
    <scope>NUCLEOTIDE SEQUENCE [LARGE SCALE GENOMIC DNA]</scope>
    <source>
        <strain evidence="3">SP5</strain>
    </source>
</reference>
<evidence type="ECO:0000313" key="3">
    <source>
        <dbReference type="Proteomes" id="UP000214646"/>
    </source>
</evidence>
<dbReference type="AlphaFoldDB" id="A0A225E8J1"/>
<dbReference type="RefSeq" id="WP_088253484.1">
    <property type="nucleotide sequence ID" value="NZ_NIDE01000002.1"/>
</dbReference>
<name>A0A225E8J1_9BACT</name>
<gene>
    <name evidence="2" type="ORF">FRUB_02140</name>
</gene>
<accession>A0A225E8J1</accession>
<keyword evidence="3" id="KW-1185">Reference proteome</keyword>
<feature type="region of interest" description="Disordered" evidence="1">
    <location>
        <begin position="118"/>
        <end position="160"/>
    </location>
</feature>
<proteinExistence type="predicted"/>
<evidence type="ECO:0000256" key="1">
    <source>
        <dbReference type="SAM" id="MobiDB-lite"/>
    </source>
</evidence>
<sequence>MTKLTPEVRRIIIDGIAAGVPKKYAAMRAGIHSRTLQVWLQRGAKATSGAHHDFLVAVRKALADALARNVAHIQMAAADKWQAAAWWLERQYPLEFATHSEKYDDIIRRIRDLERHDREVARGENPEASVEGHAHGIGTDPGRTGRALPGGGPFLRPLHE</sequence>
<organism evidence="2 3">
    <name type="scientific">Fimbriiglobus ruber</name>
    <dbReference type="NCBI Taxonomy" id="1908690"/>
    <lineage>
        <taxon>Bacteria</taxon>
        <taxon>Pseudomonadati</taxon>
        <taxon>Planctomycetota</taxon>
        <taxon>Planctomycetia</taxon>
        <taxon>Gemmatales</taxon>
        <taxon>Gemmataceae</taxon>
        <taxon>Fimbriiglobus</taxon>
    </lineage>
</organism>
<dbReference type="EMBL" id="NIDE01000002">
    <property type="protein sequence ID" value="OWK45809.1"/>
    <property type="molecule type" value="Genomic_DNA"/>
</dbReference>